<reference evidence="3" key="1">
    <citation type="submission" date="2016-12" db="EMBL/GenBank/DDBJ databases">
        <title>Mouse lemur reference genome and diversity panel.</title>
        <authorList>
            <person name="Harris R."/>
            <person name="Larsen P."/>
            <person name="Liu Y."/>
            <person name="Hughes D.S."/>
            <person name="Murali S."/>
            <person name="Raveendran M."/>
            <person name="Korchina V."/>
            <person name="Wang M."/>
            <person name="Jhangiani S."/>
            <person name="Bandaranaike D."/>
            <person name="Bellair M."/>
            <person name="Blankenburg K."/>
            <person name="Chao H."/>
            <person name="Dahdouli M."/>
            <person name="Dinh H."/>
            <person name="Doddapaneni H."/>
            <person name="English A."/>
            <person name="Firestine M."/>
            <person name="Gnanaolivu R."/>
            <person name="Gross S."/>
            <person name="Hernandez B."/>
            <person name="Javaid M."/>
            <person name="Jayaseelan J."/>
            <person name="Jones J."/>
            <person name="Khan Z."/>
            <person name="Kovar C."/>
            <person name="Kurapati P."/>
            <person name="Le B."/>
            <person name="Lee S."/>
            <person name="Li M."/>
            <person name="Mathew T."/>
            <person name="Narasimhan A."/>
            <person name="Ngo D."/>
            <person name="Nguyen L."/>
            <person name="Okwuonu G."/>
            <person name="Ongeri F."/>
            <person name="Osuji N."/>
            <person name="Pu L.-L."/>
            <person name="Puazo M."/>
            <person name="Quiroz J."/>
            <person name="Raj R."/>
            <person name="Rajbhandari K."/>
            <person name="Reid J.G."/>
            <person name="Santibanez J."/>
            <person name="Sexton D."/>
            <person name="Skinner E."/>
            <person name="Vee V."/>
            <person name="Weissenberger G."/>
            <person name="Wu Y."/>
            <person name="Xin Y."/>
            <person name="Han Y."/>
            <person name="Campbell C."/>
            <person name="Brown A."/>
            <person name="Sullivan B."/>
            <person name="Shelton J."/>
            <person name="Brown S."/>
            <person name="Dudchenko O."/>
            <person name="Machol I."/>
            <person name="Durand N."/>
            <person name="Shamim M."/>
            <person name="Lieberman A."/>
            <person name="Muzny D.M."/>
            <person name="Richards S."/>
            <person name="Yoder A."/>
            <person name="Worley K.C."/>
            <person name="Rogers J."/>
            <person name="Gibbs R.A."/>
        </authorList>
    </citation>
    <scope>NUCLEOTIDE SEQUENCE [LARGE SCALE GENOMIC DNA]</scope>
</reference>
<feature type="region of interest" description="Disordered" evidence="1">
    <location>
        <begin position="1094"/>
        <end position="1162"/>
    </location>
</feature>
<dbReference type="GO" id="GO:0045171">
    <property type="term" value="C:intercellular bridge"/>
    <property type="evidence" value="ECO:0007669"/>
    <property type="project" value="Ensembl"/>
</dbReference>
<dbReference type="GeneTree" id="ENSGT00940000154184"/>
<reference evidence="3" key="2">
    <citation type="submission" date="2025-08" db="UniProtKB">
        <authorList>
            <consortium name="Ensembl"/>
        </authorList>
    </citation>
    <scope>IDENTIFICATION</scope>
</reference>
<dbReference type="EMBL" id="ABDC03024601">
    <property type="status" value="NOT_ANNOTATED_CDS"/>
    <property type="molecule type" value="Genomic_DNA"/>
</dbReference>
<dbReference type="EMBL" id="ABDC03024600">
    <property type="status" value="NOT_ANNOTATED_CDS"/>
    <property type="molecule type" value="Genomic_DNA"/>
</dbReference>
<feature type="region of interest" description="Disordered" evidence="1">
    <location>
        <begin position="652"/>
        <end position="715"/>
    </location>
</feature>
<feature type="compositionally biased region" description="Basic and acidic residues" evidence="1">
    <location>
        <begin position="928"/>
        <end position="941"/>
    </location>
</feature>
<dbReference type="InterPro" id="IPR040006">
    <property type="entry name" value="TNKS1BP1-like"/>
</dbReference>
<accession>A0A8C5VGX3</accession>
<feature type="compositionally biased region" description="Basic and acidic residues" evidence="1">
    <location>
        <begin position="1413"/>
        <end position="1432"/>
    </location>
</feature>
<sequence>MPRMLASLQSSCCSSIPNVPHPHGSTSITMATRVEVGSMTSLTVMPGLGEIGKEETLQRTYFCQAGDSSRAPTARLSEARSPLRSPARGLPLPRLAPKPFCREQGPPDTTPAAPSLQHSPTGLAPSGGPSERLAAKDLDGRVPGWAGREAGGGEGPRGSSSPVPKAVPLRPSPTSTILFETTRTGPALGKAVSSEGAQGATAGGSHEPPSGSRPEVAAKPTVPARKPAGTLPRPASLPQDARPSGVPEEAGRGPALSKAGGEEHAAASPAPEPRPRLQRRPVSAIFVESSQPPLPGPGGAASAGKTPPTPPEKTWVRKARPLSMDLTARFESREALLRRAAEEGGTPERRAPEPRADSQRVARPEAPRRDPSSDFLEVAKKIQERKEKVLLQQETGSPSSPRAPGGAARGSPGEDRSPWGEEQGRLAREPEEAPEPPSPVPGRGPDLAEVKGRAAEGVPSRGSVKKRISLFGEESTVVAVTLALAAGPGPPSASPDPPPEAPEPGKGAVSVQARVRGWAAESSETKPAVRRRTFQARPLSADLTKLFSGSASSNDVRLEKGARLSIELPRDPRDKQTEGHSLVEASAPRSHWKPGTLREKSRQTERKDSSKRDPDHSGGESSAGTPDVTPEDEGSFQTVWATVFEHHVERHTVADLTGRHLLTTAPTDRADAHVPEPRPQKGPRPGNDLLEVTGAKKEDPRGFDSPGTEGSGRTALWNGEPGRCHAPLWGRCALGEKLSSSPSLRRWEKPPAVAQRVEPRYDVVVHTAGERAHSEAVATAPEEKAVALRSGRARTSLDGRRLSQEVAPADPRCGSGAQVGSVLRASLIWEARGTQEAAGGPKLDLWERQDETGDDRPSPGWTGGAAGSRHRATSVGGEESCAPGAASARSTRAAVWEAPQQGPGRAGREPGAEARGGPPQGRPPDAPHGAEAEPPDSRAQARPDTFSGQKGPRPAAPSEEDPGPAQVPAGPGARAWRAGPPDQRTDRWRRRTLPHDVKFDTFSFLTPKNSPRVQESQADDPTPTAGASNKPPPPHGRAEAGEAHPGASQDRPFSAARQGSPGEPKATFFAVTYQIPDTQRAKGVVISGLDSLLEHSRKTSPPPSPRASTPALVSLSYEEPPETERGESRARGGERGHARISRHRKLADCPLPTGDRVLEPSSEKVIDVDALLRHRASEDGAGFRNDGEGGGSEVSPGGGGAPQTAPALRSRPKDALARRRTQAVSETFPGKLRDGYRASVLDVDALVAEYQELSARVPGQARGREEGRVGGPSCWPPWERPGLPGGVEPRRRRGSTRDGPEAEGARKPASLADAGRSSAPGSGRPAAVSPDTKPSPPLWVRPPAAPPEPPSGASPVPPAGPKEKVPGIPEDDRKAFAGAQHGAICQDYPAAAKPCGGEAPGGRVSGPPTSPPPDRKKGSLRRPPEWAEERFGAPRGDPPPGCTRSPPDIKRACPERGPPAATREGLSSTHGARERRREAPRGGPATTAGPCWRESGTGAGHKLPPRDLEEEDALGESPRPPRHASPAASGPRRSHSLSRDRRSGPFVDQLKQCFSRRTPEAKDTDTLVHEADSQYGTWAEQRHSRDSSAAESPDSSAASAQRQPPGSRLSSLSSQTEPTSAGDQHDCPRDQRSASVDRSSTDLESTDGAEGPPPPDACPAKGADDFSFIDQTSVLDSSALKTRVQLSKRSRRRAPISHSLRRSRVSESGSRSPLEETDSTWMFKDSTGNAPTHAFSPPQMPHCTAGRILD</sequence>
<dbReference type="SMART" id="SM01319">
    <property type="entry name" value="Tankyrase_bdg_C"/>
    <property type="match status" value="1"/>
</dbReference>
<feature type="region of interest" description="Disordered" evidence="1">
    <location>
        <begin position="67"/>
        <end position="466"/>
    </location>
</feature>
<dbReference type="Ensembl" id="ENSMICT00000045635.2">
    <property type="protein sequence ID" value="ENSMICP00000022903.1"/>
    <property type="gene ID" value="ENSMICG00000037430.2"/>
</dbReference>
<feature type="region of interest" description="Disordered" evidence="1">
    <location>
        <begin position="832"/>
        <end position="1064"/>
    </location>
</feature>
<dbReference type="Proteomes" id="UP000694394">
    <property type="component" value="Chromosome 21"/>
</dbReference>
<feature type="compositionally biased region" description="Polar residues" evidence="1">
    <location>
        <begin position="1601"/>
        <end position="1622"/>
    </location>
</feature>
<name>A0A8C5VGX3_MICMU</name>
<reference evidence="3" key="3">
    <citation type="submission" date="2025-09" db="UniProtKB">
        <authorList>
            <consortium name="Ensembl"/>
        </authorList>
    </citation>
    <scope>IDENTIFICATION</scope>
</reference>
<feature type="region of interest" description="Disordered" evidence="1">
    <location>
        <begin position="1253"/>
        <end position="1665"/>
    </location>
</feature>
<feature type="compositionally biased region" description="Pro residues" evidence="1">
    <location>
        <begin position="1333"/>
        <end position="1360"/>
    </location>
</feature>
<feature type="compositionally biased region" description="Basic and acidic residues" evidence="1">
    <location>
        <begin position="412"/>
        <end position="431"/>
    </location>
</feature>
<dbReference type="EMBL" id="ABDC03024603">
    <property type="status" value="NOT_ANNOTATED_CDS"/>
    <property type="molecule type" value="Genomic_DNA"/>
</dbReference>
<feature type="compositionally biased region" description="Low complexity" evidence="1">
    <location>
        <begin position="1589"/>
        <end position="1600"/>
    </location>
</feature>
<dbReference type="GO" id="GO:0005929">
    <property type="term" value="C:cilium"/>
    <property type="evidence" value="ECO:0007669"/>
    <property type="project" value="Ensembl"/>
</dbReference>
<feature type="compositionally biased region" description="Low complexity" evidence="1">
    <location>
        <begin position="80"/>
        <end position="97"/>
    </location>
</feature>
<keyword evidence="4" id="KW-1185">Reference proteome</keyword>
<evidence type="ECO:0000313" key="4">
    <source>
        <dbReference type="Proteomes" id="UP000694394"/>
    </source>
</evidence>
<feature type="domain" description="Tankyrase 1-binding protein C-terminal" evidence="2">
    <location>
        <begin position="1663"/>
        <end position="1749"/>
    </location>
</feature>
<feature type="compositionally biased region" description="Basic and acidic residues" evidence="1">
    <location>
        <begin position="844"/>
        <end position="857"/>
    </location>
</feature>
<dbReference type="Pfam" id="PF15327">
    <property type="entry name" value="Tankyrase_bdg_C"/>
    <property type="match status" value="1"/>
</dbReference>
<feature type="compositionally biased region" description="Low complexity" evidence="1">
    <location>
        <begin position="963"/>
        <end position="981"/>
    </location>
</feature>
<evidence type="ECO:0000259" key="2">
    <source>
        <dbReference type="SMART" id="SM01319"/>
    </source>
</evidence>
<dbReference type="EMBL" id="ABDC03024602">
    <property type="status" value="NOT_ANNOTATED_CDS"/>
    <property type="molecule type" value="Genomic_DNA"/>
</dbReference>
<feature type="compositionally biased region" description="Polar residues" evidence="1">
    <location>
        <begin position="1003"/>
        <end position="1016"/>
    </location>
</feature>
<evidence type="ECO:0000256" key="1">
    <source>
        <dbReference type="SAM" id="MobiDB-lite"/>
    </source>
</evidence>
<feature type="region of interest" description="Disordered" evidence="1">
    <location>
        <begin position="1177"/>
        <end position="1235"/>
    </location>
</feature>
<proteinExistence type="predicted"/>
<feature type="compositionally biased region" description="Basic and acidic residues" evidence="1">
    <location>
        <begin position="1471"/>
        <end position="1480"/>
    </location>
</feature>
<feature type="compositionally biased region" description="Basic and acidic residues" evidence="1">
    <location>
        <begin position="556"/>
        <end position="578"/>
    </location>
</feature>
<feature type="region of interest" description="Disordered" evidence="1">
    <location>
        <begin position="482"/>
        <end position="637"/>
    </location>
</feature>
<dbReference type="GO" id="GO:0015630">
    <property type="term" value="C:microtubule cytoskeleton"/>
    <property type="evidence" value="ECO:0007669"/>
    <property type="project" value="Ensembl"/>
</dbReference>
<feature type="compositionally biased region" description="Polar residues" evidence="1">
    <location>
        <begin position="172"/>
        <end position="184"/>
    </location>
</feature>
<feature type="compositionally biased region" description="Basic and acidic residues" evidence="1">
    <location>
        <begin position="1295"/>
        <end position="1306"/>
    </location>
</feature>
<evidence type="ECO:0000313" key="3">
    <source>
        <dbReference type="Ensembl" id="ENSMICP00000022903.1"/>
    </source>
</evidence>
<feature type="compositionally biased region" description="Basic and acidic residues" evidence="1">
    <location>
        <begin position="668"/>
        <end position="679"/>
    </location>
</feature>
<feature type="compositionally biased region" description="Basic and acidic residues" evidence="1">
    <location>
        <begin position="1557"/>
        <end position="1572"/>
    </location>
</feature>
<feature type="compositionally biased region" description="Basic and acidic residues" evidence="1">
    <location>
        <begin position="328"/>
        <end position="389"/>
    </location>
</feature>
<feature type="region of interest" description="Disordered" evidence="1">
    <location>
        <begin position="788"/>
        <end position="817"/>
    </location>
</feature>
<feature type="compositionally biased region" description="Low complexity" evidence="1">
    <location>
        <begin position="396"/>
        <end position="411"/>
    </location>
</feature>
<feature type="compositionally biased region" description="Gly residues" evidence="1">
    <location>
        <begin position="1188"/>
        <end position="1201"/>
    </location>
</feature>
<protein>
    <submittedName>
        <fullName evidence="3">KIAA1671</fullName>
    </submittedName>
</protein>
<feature type="compositionally biased region" description="Basic and acidic residues" evidence="1">
    <location>
        <begin position="1361"/>
        <end position="1375"/>
    </location>
</feature>
<organism evidence="3 4">
    <name type="scientific">Microcebus murinus</name>
    <name type="common">Gray mouse lemur</name>
    <name type="synonym">Lemur murinus</name>
    <dbReference type="NCBI Taxonomy" id="30608"/>
    <lineage>
        <taxon>Eukaryota</taxon>
        <taxon>Metazoa</taxon>
        <taxon>Chordata</taxon>
        <taxon>Craniata</taxon>
        <taxon>Vertebrata</taxon>
        <taxon>Euteleostomi</taxon>
        <taxon>Mammalia</taxon>
        <taxon>Eutheria</taxon>
        <taxon>Euarchontoglires</taxon>
        <taxon>Primates</taxon>
        <taxon>Strepsirrhini</taxon>
        <taxon>Lemuriformes</taxon>
        <taxon>Cheirogaleidae</taxon>
        <taxon>Microcebus</taxon>
    </lineage>
</organism>
<feature type="compositionally biased region" description="Basic and acidic residues" evidence="1">
    <location>
        <begin position="1122"/>
        <end position="1137"/>
    </location>
</feature>
<gene>
    <name evidence="3" type="primary">KIAA1671</name>
</gene>
<feature type="compositionally biased region" description="Basic residues" evidence="1">
    <location>
        <begin position="1686"/>
        <end position="1703"/>
    </location>
</feature>
<feature type="compositionally biased region" description="Basic and acidic residues" evidence="1">
    <location>
        <begin position="1623"/>
        <end position="1632"/>
    </location>
</feature>
<dbReference type="PANTHER" id="PTHR22042:SF3">
    <property type="entry name" value="RIKEN CDNA 2900026A02 GENE"/>
    <property type="match status" value="1"/>
</dbReference>
<dbReference type="InterPro" id="IPR032764">
    <property type="entry name" value="Tankyrase-bd_C"/>
</dbReference>
<feature type="compositionally biased region" description="Pro residues" evidence="1">
    <location>
        <begin position="488"/>
        <end position="502"/>
    </location>
</feature>
<feature type="region of interest" description="Disordered" evidence="1">
    <location>
        <begin position="1682"/>
        <end position="1750"/>
    </location>
</feature>
<feature type="compositionally biased region" description="Basic and acidic residues" evidence="1">
    <location>
        <begin position="596"/>
        <end position="618"/>
    </location>
</feature>
<dbReference type="PANTHER" id="PTHR22042">
    <property type="entry name" value="TANKYRASE 1 BINDING PROTEIN"/>
    <property type="match status" value="1"/>
</dbReference>